<feature type="domain" description="Mannosyl-glycoprotein endo-beta-N-acetylglucosamidase-like" evidence="3">
    <location>
        <begin position="531"/>
        <end position="710"/>
    </location>
</feature>
<organism evidence="4 5">
    <name type="scientific">Raoultibacter massiliensis</name>
    <dbReference type="NCBI Taxonomy" id="1852371"/>
    <lineage>
        <taxon>Bacteria</taxon>
        <taxon>Bacillati</taxon>
        <taxon>Actinomycetota</taxon>
        <taxon>Coriobacteriia</taxon>
        <taxon>Eggerthellales</taxon>
        <taxon>Eggerthellaceae</taxon>
        <taxon>Raoultibacter</taxon>
    </lineage>
</organism>
<dbReference type="RefSeq" id="WP_102375007.1">
    <property type="nucleotide sequence ID" value="NZ_JBBNOP010000005.1"/>
</dbReference>
<keyword evidence="2" id="KW-0732">Signal</keyword>
<dbReference type="PANTHER" id="PTHR30032">
    <property type="entry name" value="N-ACETYLMURAMOYL-L-ALANINE AMIDASE-RELATED"/>
    <property type="match status" value="1"/>
</dbReference>
<feature type="signal peptide" evidence="2">
    <location>
        <begin position="1"/>
        <end position="33"/>
    </location>
</feature>
<evidence type="ECO:0000313" key="4">
    <source>
        <dbReference type="EMBL" id="MEQ3362759.1"/>
    </source>
</evidence>
<feature type="compositionally biased region" description="Basic and acidic residues" evidence="1">
    <location>
        <begin position="83"/>
        <end position="96"/>
    </location>
</feature>
<evidence type="ECO:0000256" key="1">
    <source>
        <dbReference type="SAM" id="MobiDB-lite"/>
    </source>
</evidence>
<comment type="caution">
    <text evidence="4">The sequence shown here is derived from an EMBL/GenBank/DDBJ whole genome shotgun (WGS) entry which is preliminary data.</text>
</comment>
<evidence type="ECO:0000256" key="2">
    <source>
        <dbReference type="SAM" id="SignalP"/>
    </source>
</evidence>
<dbReference type="Gene3D" id="3.40.50.12090">
    <property type="match status" value="1"/>
</dbReference>
<keyword evidence="5" id="KW-1185">Reference proteome</keyword>
<feature type="chain" id="PRO_5046003393" evidence="2">
    <location>
        <begin position="34"/>
        <end position="715"/>
    </location>
</feature>
<dbReference type="Pfam" id="PF01832">
    <property type="entry name" value="Glucosaminidase"/>
    <property type="match status" value="1"/>
</dbReference>
<dbReference type="SMART" id="SM00047">
    <property type="entry name" value="LYZ2"/>
    <property type="match status" value="1"/>
</dbReference>
<accession>A0ABV1JCF7</accession>
<evidence type="ECO:0000313" key="5">
    <source>
        <dbReference type="Proteomes" id="UP001487305"/>
    </source>
</evidence>
<reference evidence="4 5" key="1">
    <citation type="submission" date="2024-04" db="EMBL/GenBank/DDBJ databases">
        <title>Human intestinal bacterial collection.</title>
        <authorList>
            <person name="Pauvert C."/>
            <person name="Hitch T.C.A."/>
            <person name="Clavel T."/>
        </authorList>
    </citation>
    <scope>NUCLEOTIDE SEQUENCE [LARGE SCALE GENOMIC DNA]</scope>
    <source>
        <strain evidence="4 5">CLA-KB-H42</strain>
    </source>
</reference>
<sequence length="715" mass="75044">MTNRSASFFGRKPLQALLACLLIAGAVPASAYADDGFPSAESAPEGVESGASETSDEAFGGEADPSSPREPLDQSDAESGFSSDEHAYDQSEEHPYASEITDEEIASLLSDSATDRENRVSPLSLDALAVNEVAAAGAVRPFSGADRYETAAMQAAYGWQSSRFAVVAGGEGWPDALSSSSLAGALDCPVLLTPKTGLATSTAEALVSLGVERVVIVGDENSVSKAASDAIAGLGIAVERLGGADRFETQMLIYDYGLDASRNAKGEVLWKSDLVILASGVSPSDALSVSPVAFRARAPIFLTDESCSMNDVQRAALTQAAARAPFGAALVMGDTNRVSRDAEAFASSVAGGAKRFAGADRYDTSAQVASWGVANGYLKWDGASFATGGNPADALGGGALQGREGSALFLVDDGWCGYATRALSGKGVGYVKFFGGTPSVSSGARVAIVSSLNLAKISYTDYGITLSRLADLEVAAVAGYASRYNKAEALESLDPNNFAFGTRYYYQFAVLTDGYSGMVSASQLDSFIASQAKGRNGMLAGCGEYFIEAANAYGMNEVYLLSNAILESGWGTSDLAKGYYYGGGTIDGKRYAAGTYYNFFGIGAYDNSPLSGGRKMAITQGWNSPRKAILGAAKWISNNYHKPTVASGAVSGPQNTLYRMKWDVQRAVSTGAVWHQYATSRTWATGISSVMYDCYTHNRIPMDKAGLRFDVPRYR</sequence>
<dbReference type="Pfam" id="PF04122">
    <property type="entry name" value="CW_binding_2"/>
    <property type="match status" value="3"/>
</dbReference>
<dbReference type="InterPro" id="IPR002901">
    <property type="entry name" value="MGlyc_endo_b_GlcNAc-like_dom"/>
</dbReference>
<dbReference type="InterPro" id="IPR007253">
    <property type="entry name" value="Cell_wall-bd_2"/>
</dbReference>
<dbReference type="Proteomes" id="UP001487305">
    <property type="component" value="Unassembled WGS sequence"/>
</dbReference>
<name>A0ABV1JCF7_9ACTN</name>
<proteinExistence type="predicted"/>
<dbReference type="InterPro" id="IPR051922">
    <property type="entry name" value="Bact_Sporulation_Assoc"/>
</dbReference>
<gene>
    <name evidence="4" type="ORF">AAA083_07200</name>
</gene>
<dbReference type="Gene3D" id="1.10.530.10">
    <property type="match status" value="1"/>
</dbReference>
<protein>
    <submittedName>
        <fullName evidence="4">Cell wall-binding repeat-containing protein</fullName>
    </submittedName>
</protein>
<evidence type="ECO:0000259" key="3">
    <source>
        <dbReference type="SMART" id="SM00047"/>
    </source>
</evidence>
<dbReference type="EMBL" id="JBBNOP010000005">
    <property type="protein sequence ID" value="MEQ3362759.1"/>
    <property type="molecule type" value="Genomic_DNA"/>
</dbReference>
<dbReference type="PANTHER" id="PTHR30032:SF8">
    <property type="entry name" value="GERMINATION-SPECIFIC N-ACETYLMURAMOYL-L-ALANINE AMIDASE"/>
    <property type="match status" value="1"/>
</dbReference>
<feature type="region of interest" description="Disordered" evidence="1">
    <location>
        <begin position="33"/>
        <end position="99"/>
    </location>
</feature>